<reference evidence="2 3" key="1">
    <citation type="journal article" date="2018" name="Nat. Ecol. Evol.">
        <title>Pezizomycetes genomes reveal the molecular basis of ectomycorrhizal truffle lifestyle.</title>
        <authorList>
            <person name="Murat C."/>
            <person name="Payen T."/>
            <person name="Noel B."/>
            <person name="Kuo A."/>
            <person name="Morin E."/>
            <person name="Chen J."/>
            <person name="Kohler A."/>
            <person name="Krizsan K."/>
            <person name="Balestrini R."/>
            <person name="Da Silva C."/>
            <person name="Montanini B."/>
            <person name="Hainaut M."/>
            <person name="Levati E."/>
            <person name="Barry K.W."/>
            <person name="Belfiori B."/>
            <person name="Cichocki N."/>
            <person name="Clum A."/>
            <person name="Dockter R.B."/>
            <person name="Fauchery L."/>
            <person name="Guy J."/>
            <person name="Iotti M."/>
            <person name="Le Tacon F."/>
            <person name="Lindquist E.A."/>
            <person name="Lipzen A."/>
            <person name="Malagnac F."/>
            <person name="Mello A."/>
            <person name="Molinier V."/>
            <person name="Miyauchi S."/>
            <person name="Poulain J."/>
            <person name="Riccioni C."/>
            <person name="Rubini A."/>
            <person name="Sitrit Y."/>
            <person name="Splivallo R."/>
            <person name="Traeger S."/>
            <person name="Wang M."/>
            <person name="Zifcakova L."/>
            <person name="Wipf D."/>
            <person name="Zambonelli A."/>
            <person name="Paolocci F."/>
            <person name="Nowrousian M."/>
            <person name="Ottonello S."/>
            <person name="Baldrian P."/>
            <person name="Spatafora J.W."/>
            <person name="Henrissat B."/>
            <person name="Nagy L.G."/>
            <person name="Aury J.M."/>
            <person name="Wincker P."/>
            <person name="Grigoriev I.V."/>
            <person name="Bonfante P."/>
            <person name="Martin F.M."/>
        </authorList>
    </citation>
    <scope>NUCLEOTIDE SEQUENCE [LARGE SCALE GENOMIC DNA]</scope>
    <source>
        <strain evidence="2 3">ATCC MYA-4762</strain>
    </source>
</reference>
<evidence type="ECO:0000313" key="2">
    <source>
        <dbReference type="EMBL" id="RPB18153.1"/>
    </source>
</evidence>
<feature type="compositionally biased region" description="Basic and acidic residues" evidence="1">
    <location>
        <begin position="56"/>
        <end position="69"/>
    </location>
</feature>
<gene>
    <name evidence="2" type="ORF">L211DRAFT_854400</name>
</gene>
<keyword evidence="3" id="KW-1185">Reference proteome</keyword>
<feature type="region of interest" description="Disordered" evidence="1">
    <location>
        <begin position="17"/>
        <end position="84"/>
    </location>
</feature>
<dbReference type="AlphaFoldDB" id="A0A3N4L5L7"/>
<sequence length="267" mass="31497">MSEFILQVVEMSGSERDYKDNPLFFNDGWETSSSKNQFIDDENKGKKKEKGKKRKDREISNTPDKPEGSRKKKRGGQFRILEESKREDKDGTFKGIRDREVLKEVNRKREEYLGDVLPEEGYYGSKEGHEKIEGKHFHFLIDIETTQYGSAPKIKGKNAHKTWDIMINGKIYHPNIVPVRDIDKAWHYIDKCNDINYPKHDPGETFDNIKDQCLSRVGHIQQNKWHYITSADMKEDFFECMKQMHPESYIRSFANVKVYVTEKYSEK</sequence>
<dbReference type="Proteomes" id="UP000267821">
    <property type="component" value="Unassembled WGS sequence"/>
</dbReference>
<name>A0A3N4L5L7_9PEZI</name>
<organism evidence="2 3">
    <name type="scientific">Terfezia boudieri ATCC MYA-4762</name>
    <dbReference type="NCBI Taxonomy" id="1051890"/>
    <lineage>
        <taxon>Eukaryota</taxon>
        <taxon>Fungi</taxon>
        <taxon>Dikarya</taxon>
        <taxon>Ascomycota</taxon>
        <taxon>Pezizomycotina</taxon>
        <taxon>Pezizomycetes</taxon>
        <taxon>Pezizales</taxon>
        <taxon>Pezizaceae</taxon>
        <taxon>Terfezia</taxon>
    </lineage>
</organism>
<dbReference type="Gene3D" id="3.40.1310.20">
    <property type="match status" value="1"/>
</dbReference>
<dbReference type="EMBL" id="ML121677">
    <property type="protein sequence ID" value="RPB18153.1"/>
    <property type="molecule type" value="Genomic_DNA"/>
</dbReference>
<proteinExistence type="predicted"/>
<dbReference type="InParanoid" id="A0A3N4L5L7"/>
<dbReference type="OrthoDB" id="5455457at2759"/>
<feature type="compositionally biased region" description="Basic residues" evidence="1">
    <location>
        <begin position="45"/>
        <end position="55"/>
    </location>
</feature>
<accession>A0A3N4L5L7</accession>
<evidence type="ECO:0000256" key="1">
    <source>
        <dbReference type="SAM" id="MobiDB-lite"/>
    </source>
</evidence>
<evidence type="ECO:0000313" key="3">
    <source>
        <dbReference type="Proteomes" id="UP000267821"/>
    </source>
</evidence>
<protein>
    <submittedName>
        <fullName evidence="2">Uncharacterized protein</fullName>
    </submittedName>
</protein>